<proteinExistence type="predicted"/>
<gene>
    <name evidence="1" type="ORF">LEP1GSC186_1077</name>
</gene>
<accession>M6UQX2</accession>
<reference evidence="1 2" key="1">
    <citation type="submission" date="2013-01" db="EMBL/GenBank/DDBJ databases">
        <authorList>
            <person name="Harkins D.M."/>
            <person name="Durkin A.S."/>
            <person name="Brinkac L.M."/>
            <person name="Haft D.H."/>
            <person name="Selengut J.D."/>
            <person name="Sanka R."/>
            <person name="DePew J."/>
            <person name="Purushe J."/>
            <person name="Matthias M.A."/>
            <person name="Vinetz J.M."/>
            <person name="Sutton G.G."/>
            <person name="Nierman W.C."/>
            <person name="Fouts D.E."/>
        </authorList>
    </citation>
    <scope>NUCLEOTIDE SEQUENCE [LARGE SCALE GENOMIC DNA]</scope>
    <source>
        <strain evidence="1 2">ZUN142</strain>
    </source>
</reference>
<evidence type="ECO:0000313" key="2">
    <source>
        <dbReference type="Proteomes" id="UP000012153"/>
    </source>
</evidence>
<dbReference type="Proteomes" id="UP000012153">
    <property type="component" value="Unassembled WGS sequence"/>
</dbReference>
<organism evidence="1 2">
    <name type="scientific">Leptospira noguchii serovar Autumnalis str. ZUN142</name>
    <dbReference type="NCBI Taxonomy" id="1085540"/>
    <lineage>
        <taxon>Bacteria</taxon>
        <taxon>Pseudomonadati</taxon>
        <taxon>Spirochaetota</taxon>
        <taxon>Spirochaetia</taxon>
        <taxon>Leptospirales</taxon>
        <taxon>Leptospiraceae</taxon>
        <taxon>Leptospira</taxon>
    </lineage>
</organism>
<sequence length="37" mass="4598">MNPEKENWTALSAPINQLYERNIMRYFIFSYNFKRDP</sequence>
<dbReference type="EMBL" id="AHOP02000051">
    <property type="protein sequence ID" value="EMO39663.1"/>
    <property type="molecule type" value="Genomic_DNA"/>
</dbReference>
<evidence type="ECO:0000313" key="1">
    <source>
        <dbReference type="EMBL" id="EMO39663.1"/>
    </source>
</evidence>
<comment type="caution">
    <text evidence="1">The sequence shown here is derived from an EMBL/GenBank/DDBJ whole genome shotgun (WGS) entry which is preliminary data.</text>
</comment>
<name>M6UQX2_9LEPT</name>
<dbReference type="AlphaFoldDB" id="M6UQX2"/>
<protein>
    <submittedName>
        <fullName evidence="1">Uncharacterized protein</fullName>
    </submittedName>
</protein>